<dbReference type="CDD" id="cd00093">
    <property type="entry name" value="HTH_XRE"/>
    <property type="match status" value="1"/>
</dbReference>
<dbReference type="InterPro" id="IPR010982">
    <property type="entry name" value="Lambda_DNA-bd_dom_sf"/>
</dbReference>
<dbReference type="AlphaFoldDB" id="A0A5C0SEM6"/>
<dbReference type="KEGG" id="crs:FQB35_09935"/>
<evidence type="ECO:0000313" key="3">
    <source>
        <dbReference type="EMBL" id="QEK12620.1"/>
    </source>
</evidence>
<dbReference type="GO" id="GO:0003677">
    <property type="term" value="F:DNA binding"/>
    <property type="evidence" value="ECO:0007669"/>
    <property type="project" value="UniProtKB-KW"/>
</dbReference>
<dbReference type="Gene3D" id="1.10.260.40">
    <property type="entry name" value="lambda repressor-like DNA-binding domains"/>
    <property type="match status" value="1"/>
</dbReference>
<dbReference type="OrthoDB" id="1954354at2"/>
<accession>A0A5C0SEM6</accession>
<dbReference type="PANTHER" id="PTHR46797">
    <property type="entry name" value="HTH-TYPE TRANSCRIPTIONAL REGULATOR"/>
    <property type="match status" value="1"/>
</dbReference>
<dbReference type="InterPro" id="IPR001387">
    <property type="entry name" value="Cro/C1-type_HTH"/>
</dbReference>
<dbReference type="PANTHER" id="PTHR46797:SF1">
    <property type="entry name" value="METHYLPHOSPHONATE SYNTHASE"/>
    <property type="match status" value="1"/>
</dbReference>
<dbReference type="GO" id="GO:0005829">
    <property type="term" value="C:cytosol"/>
    <property type="evidence" value="ECO:0007669"/>
    <property type="project" value="TreeGrafter"/>
</dbReference>
<dbReference type="SMART" id="SM00530">
    <property type="entry name" value="HTH_XRE"/>
    <property type="match status" value="1"/>
</dbReference>
<evidence type="ECO:0000259" key="2">
    <source>
        <dbReference type="PROSITE" id="PS50943"/>
    </source>
</evidence>
<dbReference type="GO" id="GO:0003700">
    <property type="term" value="F:DNA-binding transcription factor activity"/>
    <property type="evidence" value="ECO:0007669"/>
    <property type="project" value="TreeGrafter"/>
</dbReference>
<organism evidence="3 4">
    <name type="scientific">Crassaminicella thermophila</name>
    <dbReference type="NCBI Taxonomy" id="2599308"/>
    <lineage>
        <taxon>Bacteria</taxon>
        <taxon>Bacillati</taxon>
        <taxon>Bacillota</taxon>
        <taxon>Clostridia</taxon>
        <taxon>Eubacteriales</taxon>
        <taxon>Clostridiaceae</taxon>
        <taxon>Crassaminicella</taxon>
    </lineage>
</organism>
<feature type="domain" description="HTH cro/C1-type" evidence="2">
    <location>
        <begin position="8"/>
        <end position="62"/>
    </location>
</feature>
<dbReference type="PROSITE" id="PS50943">
    <property type="entry name" value="HTH_CROC1"/>
    <property type="match status" value="1"/>
</dbReference>
<evidence type="ECO:0000313" key="4">
    <source>
        <dbReference type="Proteomes" id="UP000324646"/>
    </source>
</evidence>
<dbReference type="EMBL" id="CP042243">
    <property type="protein sequence ID" value="QEK12620.1"/>
    <property type="molecule type" value="Genomic_DNA"/>
</dbReference>
<gene>
    <name evidence="3" type="ORF">FQB35_09935</name>
</gene>
<protein>
    <submittedName>
        <fullName evidence="3">Helix-turn-helix domain-containing protein</fullName>
    </submittedName>
</protein>
<reference evidence="3 4" key="1">
    <citation type="submission" date="2019-07" db="EMBL/GenBank/DDBJ databases">
        <title>Complete genome of Crassaminicella thermophila SY095.</title>
        <authorList>
            <person name="Li X."/>
        </authorList>
    </citation>
    <scope>NUCLEOTIDE SEQUENCE [LARGE SCALE GENOMIC DNA]</scope>
    <source>
        <strain evidence="3 4">SY095</strain>
    </source>
</reference>
<proteinExistence type="predicted"/>
<evidence type="ECO:0000256" key="1">
    <source>
        <dbReference type="ARBA" id="ARBA00023125"/>
    </source>
</evidence>
<dbReference type="Pfam" id="PF01381">
    <property type="entry name" value="HTH_3"/>
    <property type="match status" value="1"/>
</dbReference>
<keyword evidence="1" id="KW-0238">DNA-binding</keyword>
<name>A0A5C0SEM6_CRATE</name>
<keyword evidence="4" id="KW-1185">Reference proteome</keyword>
<dbReference type="SUPFAM" id="SSF47413">
    <property type="entry name" value="lambda repressor-like DNA-binding domains"/>
    <property type="match status" value="1"/>
</dbReference>
<sequence length="102" mass="11784">MFDIGSRIRNIRKQNKMNMTELAKKINLTQPQLSRIENNVNMVQFDTLEKICKVFNISLSEFFKDHDSNNISIDDVIKELQGLTPSQLEAIKITIKAMKEGK</sequence>
<dbReference type="Proteomes" id="UP000324646">
    <property type="component" value="Chromosome"/>
</dbReference>
<dbReference type="InterPro" id="IPR050807">
    <property type="entry name" value="TransReg_Diox_bact_type"/>
</dbReference>